<dbReference type="OrthoDB" id="2874149at2759"/>
<dbReference type="OMA" id="VICMNGC"/>
<comment type="caution">
    <text evidence="11">The sequence shown here is derived from an EMBL/GenBank/DDBJ whole genome shotgun (WGS) entry which is preliminary data.</text>
</comment>
<sequence length="339" mass="38035">MSLPFSFPSPPTFDPLYPLFPICAFLGFLLVFIPLPWHVRAQNAGTCAYIFWAGLSCLFEFVNAVVWRDSTLNVAPVWCDISTKFMLGASVGIPASALCISRRLYKIAVIKTVSISNSQKRRALLVDLSISFGIPAIVMALHVVVQGHRFDILGGVGCYPAVYNSLPAYFLVFMWPTVLGCISFIYSGLTLRAFYKRRLEFSQILSSSSTSLNKSRYLRLMVLAAVDMAATIPLSIYSMYLSTDGVELGKYVSWAYVHYDFGFVGEVPAAMWMGDATYRRSVEMTRWLFVGCALLFFLLFGMAEEARRHYKETFVAVVKRVGWDLSKRKKAPSSYGSDR</sequence>
<comment type="subcellular location">
    <subcellularLocation>
        <location evidence="1">Membrane</location>
        <topology evidence="1">Multi-pass membrane protein</topology>
    </subcellularLocation>
</comment>
<keyword evidence="7 10" id="KW-0472">Membrane</keyword>
<feature type="transmembrane region" description="Helical" evidence="10">
    <location>
        <begin position="47"/>
        <end position="66"/>
    </location>
</feature>
<dbReference type="GeneID" id="19208506"/>
<evidence type="ECO:0000256" key="7">
    <source>
        <dbReference type="ARBA" id="ARBA00023136"/>
    </source>
</evidence>
<evidence type="ECO:0000256" key="1">
    <source>
        <dbReference type="ARBA" id="ARBA00004141"/>
    </source>
</evidence>
<dbReference type="PANTHER" id="PTHR28097">
    <property type="entry name" value="PHEROMONE A FACTOR RECEPTOR"/>
    <property type="match status" value="1"/>
</dbReference>
<dbReference type="CDD" id="cd14966">
    <property type="entry name" value="7tmD_STE3"/>
    <property type="match status" value="1"/>
</dbReference>
<keyword evidence="6" id="KW-0297">G-protein coupled receptor</keyword>
<evidence type="ECO:0000313" key="12">
    <source>
        <dbReference type="Proteomes" id="UP000053558"/>
    </source>
</evidence>
<feature type="transmembrane region" description="Helical" evidence="10">
    <location>
        <begin position="169"/>
        <end position="195"/>
    </location>
</feature>
<dbReference type="EMBL" id="JH711590">
    <property type="protein sequence ID" value="EIW74906.1"/>
    <property type="molecule type" value="Genomic_DNA"/>
</dbReference>
<keyword evidence="5 10" id="KW-1133">Transmembrane helix</keyword>
<dbReference type="InterPro" id="IPR000481">
    <property type="entry name" value="GPCR_Pheromne_B_alpha_rcpt"/>
</dbReference>
<keyword evidence="3" id="KW-0589">Pheromone response</keyword>
<keyword evidence="12" id="KW-1185">Reference proteome</keyword>
<reference evidence="12" key="1">
    <citation type="journal article" date="2012" name="Science">
        <title>The Paleozoic origin of enzymatic lignin decomposition reconstructed from 31 fungal genomes.</title>
        <authorList>
            <person name="Floudas D."/>
            <person name="Binder M."/>
            <person name="Riley R."/>
            <person name="Barry K."/>
            <person name="Blanchette R.A."/>
            <person name="Henrissat B."/>
            <person name="Martinez A.T."/>
            <person name="Otillar R."/>
            <person name="Spatafora J.W."/>
            <person name="Yadav J.S."/>
            <person name="Aerts A."/>
            <person name="Benoit I."/>
            <person name="Boyd A."/>
            <person name="Carlson A."/>
            <person name="Copeland A."/>
            <person name="Coutinho P.M."/>
            <person name="de Vries R.P."/>
            <person name="Ferreira P."/>
            <person name="Findley K."/>
            <person name="Foster B."/>
            <person name="Gaskell J."/>
            <person name="Glotzer D."/>
            <person name="Gorecki P."/>
            <person name="Heitman J."/>
            <person name="Hesse C."/>
            <person name="Hori C."/>
            <person name="Igarashi K."/>
            <person name="Jurgens J.A."/>
            <person name="Kallen N."/>
            <person name="Kersten P."/>
            <person name="Kohler A."/>
            <person name="Kuees U."/>
            <person name="Kumar T.K.A."/>
            <person name="Kuo A."/>
            <person name="LaButti K."/>
            <person name="Larrondo L.F."/>
            <person name="Lindquist E."/>
            <person name="Ling A."/>
            <person name="Lombard V."/>
            <person name="Lucas S."/>
            <person name="Lundell T."/>
            <person name="Martin R."/>
            <person name="McLaughlin D.J."/>
            <person name="Morgenstern I."/>
            <person name="Morin E."/>
            <person name="Murat C."/>
            <person name="Nagy L.G."/>
            <person name="Nolan M."/>
            <person name="Ohm R.A."/>
            <person name="Patyshakuliyeva A."/>
            <person name="Rokas A."/>
            <person name="Ruiz-Duenas F.J."/>
            <person name="Sabat G."/>
            <person name="Salamov A."/>
            <person name="Samejima M."/>
            <person name="Schmutz J."/>
            <person name="Slot J.C."/>
            <person name="St John F."/>
            <person name="Stenlid J."/>
            <person name="Sun H."/>
            <person name="Sun S."/>
            <person name="Syed K."/>
            <person name="Tsang A."/>
            <person name="Wiebenga A."/>
            <person name="Young D."/>
            <person name="Pisabarro A."/>
            <person name="Eastwood D.C."/>
            <person name="Martin F."/>
            <person name="Cullen D."/>
            <person name="Grigoriev I.V."/>
            <person name="Hibbett D.S."/>
        </authorList>
    </citation>
    <scope>NUCLEOTIDE SEQUENCE [LARGE SCALE GENOMIC DNA]</scope>
    <source>
        <strain evidence="12">RWD-64-598 SS2</strain>
    </source>
</reference>
<dbReference type="GO" id="GO:0000750">
    <property type="term" value="P:pheromone-dependent signal transduction involved in conjugation with cellular fusion"/>
    <property type="evidence" value="ECO:0007669"/>
    <property type="project" value="TreeGrafter"/>
</dbReference>
<name>A0A5M3M7M6_CONPW</name>
<evidence type="ECO:0000256" key="6">
    <source>
        <dbReference type="ARBA" id="ARBA00023040"/>
    </source>
</evidence>
<dbReference type="InterPro" id="IPR001499">
    <property type="entry name" value="GPCR_STE3"/>
</dbReference>
<evidence type="ECO:0000256" key="9">
    <source>
        <dbReference type="ARBA" id="ARBA00023224"/>
    </source>
</evidence>
<dbReference type="RefSeq" id="XP_007774782.1">
    <property type="nucleotide sequence ID" value="XM_007776592.1"/>
</dbReference>
<keyword evidence="8 11" id="KW-0675">Receptor</keyword>
<dbReference type="PANTHER" id="PTHR28097:SF1">
    <property type="entry name" value="PHEROMONE A FACTOR RECEPTOR"/>
    <property type="match status" value="1"/>
</dbReference>
<evidence type="ECO:0000256" key="3">
    <source>
        <dbReference type="ARBA" id="ARBA00022507"/>
    </source>
</evidence>
<evidence type="ECO:0000256" key="4">
    <source>
        <dbReference type="ARBA" id="ARBA00022692"/>
    </source>
</evidence>
<evidence type="ECO:0000313" key="11">
    <source>
        <dbReference type="EMBL" id="EIW74906.1"/>
    </source>
</evidence>
<keyword evidence="9" id="KW-0807">Transducer</keyword>
<dbReference type="Proteomes" id="UP000053558">
    <property type="component" value="Unassembled WGS sequence"/>
</dbReference>
<keyword evidence="4 10" id="KW-0812">Transmembrane</keyword>
<comment type="similarity">
    <text evidence="2">Belongs to the G-protein coupled receptor 4 family.</text>
</comment>
<evidence type="ECO:0000256" key="10">
    <source>
        <dbReference type="SAM" id="Phobius"/>
    </source>
</evidence>
<dbReference type="Pfam" id="PF02076">
    <property type="entry name" value="STE3"/>
    <property type="match status" value="1"/>
</dbReference>
<feature type="transmembrane region" description="Helical" evidence="10">
    <location>
        <begin position="125"/>
        <end position="145"/>
    </location>
</feature>
<dbReference type="GO" id="GO:0005886">
    <property type="term" value="C:plasma membrane"/>
    <property type="evidence" value="ECO:0007669"/>
    <property type="project" value="TreeGrafter"/>
</dbReference>
<dbReference type="PRINTS" id="PR00899">
    <property type="entry name" value="GPCRSTE3"/>
</dbReference>
<evidence type="ECO:0000256" key="8">
    <source>
        <dbReference type="ARBA" id="ARBA00023170"/>
    </source>
</evidence>
<dbReference type="KEGG" id="cput:CONPUDRAFT_66485"/>
<dbReference type="GO" id="GO:0004934">
    <property type="term" value="F:mating-type alpha-factor pheromone receptor activity"/>
    <property type="evidence" value="ECO:0007669"/>
    <property type="project" value="InterPro"/>
</dbReference>
<evidence type="ECO:0000256" key="5">
    <source>
        <dbReference type="ARBA" id="ARBA00022989"/>
    </source>
</evidence>
<protein>
    <submittedName>
        <fullName evidence="11">STE3-like pheromone receptor</fullName>
    </submittedName>
</protein>
<feature type="transmembrane region" description="Helical" evidence="10">
    <location>
        <begin position="86"/>
        <end position="105"/>
    </location>
</feature>
<proteinExistence type="inferred from homology"/>
<feature type="transmembrane region" description="Helical" evidence="10">
    <location>
        <begin position="16"/>
        <end position="35"/>
    </location>
</feature>
<dbReference type="PRINTS" id="PR00901">
    <property type="entry name" value="PHEROMONEBAR"/>
</dbReference>
<gene>
    <name evidence="11" type="ORF">CONPUDRAFT_66485</name>
</gene>
<evidence type="ECO:0000256" key="2">
    <source>
        <dbReference type="ARBA" id="ARBA00011085"/>
    </source>
</evidence>
<feature type="transmembrane region" description="Helical" evidence="10">
    <location>
        <begin position="216"/>
        <end position="240"/>
    </location>
</feature>
<organism evidence="11 12">
    <name type="scientific">Coniophora puteana (strain RWD-64-598)</name>
    <name type="common">Brown rot fungus</name>
    <dbReference type="NCBI Taxonomy" id="741705"/>
    <lineage>
        <taxon>Eukaryota</taxon>
        <taxon>Fungi</taxon>
        <taxon>Dikarya</taxon>
        <taxon>Basidiomycota</taxon>
        <taxon>Agaricomycotina</taxon>
        <taxon>Agaricomycetes</taxon>
        <taxon>Agaricomycetidae</taxon>
        <taxon>Boletales</taxon>
        <taxon>Coniophorineae</taxon>
        <taxon>Coniophoraceae</taxon>
        <taxon>Coniophora</taxon>
    </lineage>
</organism>
<accession>A0A5M3M7M6</accession>
<dbReference type="AlphaFoldDB" id="A0A5M3M7M6"/>
<feature type="transmembrane region" description="Helical" evidence="10">
    <location>
        <begin position="284"/>
        <end position="303"/>
    </location>
</feature>